<reference evidence="7" key="1">
    <citation type="submission" date="2020-05" db="EMBL/GenBank/DDBJ databases">
        <title>Mycena genomes resolve the evolution of fungal bioluminescence.</title>
        <authorList>
            <person name="Tsai I.J."/>
        </authorList>
    </citation>
    <scope>NUCLEOTIDE SEQUENCE</scope>
    <source>
        <strain evidence="7">171206Taipei</strain>
    </source>
</reference>
<evidence type="ECO:0000256" key="5">
    <source>
        <dbReference type="ARBA" id="ARBA00023136"/>
    </source>
</evidence>
<protein>
    <submittedName>
        <fullName evidence="7">Uncharacterized protein</fullName>
    </submittedName>
</protein>
<dbReference type="Gene3D" id="1.10.10.1740">
    <property type="entry name" value="Transmembrane protein 14-like"/>
    <property type="match status" value="1"/>
</dbReference>
<evidence type="ECO:0000313" key="8">
    <source>
        <dbReference type="Proteomes" id="UP000636479"/>
    </source>
</evidence>
<evidence type="ECO:0000256" key="4">
    <source>
        <dbReference type="ARBA" id="ARBA00022989"/>
    </source>
</evidence>
<dbReference type="InterPro" id="IPR005349">
    <property type="entry name" value="TMEM14"/>
</dbReference>
<dbReference type="OrthoDB" id="5620at2759"/>
<dbReference type="GO" id="GO:0016020">
    <property type="term" value="C:membrane"/>
    <property type="evidence" value="ECO:0007669"/>
    <property type="project" value="UniProtKB-SubCell"/>
</dbReference>
<evidence type="ECO:0000313" key="7">
    <source>
        <dbReference type="EMBL" id="KAF7310084.1"/>
    </source>
</evidence>
<gene>
    <name evidence="7" type="ORF">MIND_00381700</name>
</gene>
<feature type="transmembrane region" description="Helical" evidence="6">
    <location>
        <begin position="6"/>
        <end position="22"/>
    </location>
</feature>
<name>A0A8H6T386_9AGAR</name>
<organism evidence="7 8">
    <name type="scientific">Mycena indigotica</name>
    <dbReference type="NCBI Taxonomy" id="2126181"/>
    <lineage>
        <taxon>Eukaryota</taxon>
        <taxon>Fungi</taxon>
        <taxon>Dikarya</taxon>
        <taxon>Basidiomycota</taxon>
        <taxon>Agaricomycotina</taxon>
        <taxon>Agaricomycetes</taxon>
        <taxon>Agaricomycetidae</taxon>
        <taxon>Agaricales</taxon>
        <taxon>Marasmiineae</taxon>
        <taxon>Mycenaceae</taxon>
        <taxon>Mycena</taxon>
    </lineage>
</organism>
<evidence type="ECO:0000256" key="2">
    <source>
        <dbReference type="ARBA" id="ARBA00007590"/>
    </source>
</evidence>
<keyword evidence="4 6" id="KW-1133">Transmembrane helix</keyword>
<dbReference type="InterPro" id="IPR044890">
    <property type="entry name" value="TMEM14_sf"/>
</dbReference>
<dbReference type="Pfam" id="PF03647">
    <property type="entry name" value="Tmemb_14"/>
    <property type="match status" value="1"/>
</dbReference>
<keyword evidence="5 6" id="KW-0472">Membrane</keyword>
<dbReference type="AlphaFoldDB" id="A0A8H6T386"/>
<accession>A0A8H6T386</accession>
<sequence length="98" mass="10233">MSAYPAFVMSLLCIIGGGMGFARKGSLMSLISGLTTGMLYLWSGQQIGEGLKVGHQGAFAASALLTLSSIPRLSKGPIPKVLAVTSAAVAFYYSRLLY</sequence>
<evidence type="ECO:0000256" key="3">
    <source>
        <dbReference type="ARBA" id="ARBA00022692"/>
    </source>
</evidence>
<keyword evidence="3 6" id="KW-0812">Transmembrane</keyword>
<evidence type="ECO:0000256" key="1">
    <source>
        <dbReference type="ARBA" id="ARBA00004370"/>
    </source>
</evidence>
<comment type="subcellular location">
    <subcellularLocation>
        <location evidence="1">Membrane</location>
    </subcellularLocation>
</comment>
<comment type="caution">
    <text evidence="7">The sequence shown here is derived from an EMBL/GenBank/DDBJ whole genome shotgun (WGS) entry which is preliminary data.</text>
</comment>
<evidence type="ECO:0000256" key="6">
    <source>
        <dbReference type="SAM" id="Phobius"/>
    </source>
</evidence>
<dbReference type="RefSeq" id="XP_037223534.1">
    <property type="nucleotide sequence ID" value="XM_037360649.1"/>
</dbReference>
<comment type="similarity">
    <text evidence="2">Belongs to the TMEM14 family.</text>
</comment>
<dbReference type="EMBL" id="JACAZF010000003">
    <property type="protein sequence ID" value="KAF7310084.1"/>
    <property type="molecule type" value="Genomic_DNA"/>
</dbReference>
<keyword evidence="8" id="KW-1185">Reference proteome</keyword>
<proteinExistence type="inferred from homology"/>
<dbReference type="Proteomes" id="UP000636479">
    <property type="component" value="Unassembled WGS sequence"/>
</dbReference>
<dbReference type="GeneID" id="59343165"/>